<sequence length="115" mass="13155">MVKFVLSFNAEDLELLLVDRGVPAEEAFDARAIKERYIQTEEMPKIGETIMYPIFGILNDELRYWIHQNIGFRVTNIIHNPVGVVSFSGTPENETTKNEVHTVLIVTPCRLPILK</sequence>
<dbReference type="AlphaFoldDB" id="A0A0V7ZGN2"/>
<evidence type="ECO:0000313" key="1">
    <source>
        <dbReference type="EMBL" id="KST63613.1"/>
    </source>
</evidence>
<dbReference type="RefSeq" id="WP_027843975.1">
    <property type="nucleotide sequence ID" value="NZ_LMTZ01000135.1"/>
</dbReference>
<proteinExistence type="predicted"/>
<reference evidence="1 2" key="1">
    <citation type="journal article" date="2015" name="Genome Announc.">
        <title>Draft Genome of the Euendolithic (true boring) Cyanobacterium Mastigocoleus testarum strain BC008.</title>
        <authorList>
            <person name="Guida B.S."/>
            <person name="Garcia-Pichel F."/>
        </authorList>
    </citation>
    <scope>NUCLEOTIDE SEQUENCE [LARGE SCALE GENOMIC DNA]</scope>
    <source>
        <strain evidence="1 2">BC008</strain>
    </source>
</reference>
<dbReference type="EMBL" id="LMTZ01000135">
    <property type="protein sequence ID" value="KST63613.1"/>
    <property type="molecule type" value="Genomic_DNA"/>
</dbReference>
<gene>
    <name evidence="1" type="ORF">BC008_14220</name>
</gene>
<dbReference type="Proteomes" id="UP000053372">
    <property type="component" value="Unassembled WGS sequence"/>
</dbReference>
<name>A0A0V7ZGN2_9CYAN</name>
<evidence type="ECO:0000313" key="2">
    <source>
        <dbReference type="Proteomes" id="UP000053372"/>
    </source>
</evidence>
<comment type="caution">
    <text evidence="1">The sequence shown here is derived from an EMBL/GenBank/DDBJ whole genome shotgun (WGS) entry which is preliminary data.</text>
</comment>
<protein>
    <submittedName>
        <fullName evidence="1">Uncharacterized protein</fullName>
    </submittedName>
</protein>
<keyword evidence="2" id="KW-1185">Reference proteome</keyword>
<accession>A0A0V7ZGN2</accession>
<organism evidence="1 2">
    <name type="scientific">Mastigocoleus testarum BC008</name>
    <dbReference type="NCBI Taxonomy" id="371196"/>
    <lineage>
        <taxon>Bacteria</taxon>
        <taxon>Bacillati</taxon>
        <taxon>Cyanobacteriota</taxon>
        <taxon>Cyanophyceae</taxon>
        <taxon>Nostocales</taxon>
        <taxon>Hapalosiphonaceae</taxon>
        <taxon>Mastigocoleus</taxon>
    </lineage>
</organism>